<feature type="compositionally biased region" description="Polar residues" evidence="5">
    <location>
        <begin position="216"/>
        <end position="228"/>
    </location>
</feature>
<evidence type="ECO:0000256" key="2">
    <source>
        <dbReference type="ARBA" id="ARBA00022771"/>
    </source>
</evidence>
<accession>A0A0K8TS06</accession>
<evidence type="ECO:0000256" key="5">
    <source>
        <dbReference type="SAM" id="MobiDB-lite"/>
    </source>
</evidence>
<keyword evidence="2 4" id="KW-0863">Zinc-finger</keyword>
<proteinExistence type="evidence at transcript level"/>
<evidence type="ECO:0000256" key="3">
    <source>
        <dbReference type="ARBA" id="ARBA00022833"/>
    </source>
</evidence>
<dbReference type="SUPFAM" id="SSF90209">
    <property type="entry name" value="Ran binding protein zinc finger-like"/>
    <property type="match status" value="1"/>
</dbReference>
<feature type="compositionally biased region" description="Polar residues" evidence="5">
    <location>
        <begin position="375"/>
        <end position="385"/>
    </location>
</feature>
<dbReference type="InterPro" id="IPR013083">
    <property type="entry name" value="Znf_RING/FYVE/PHD"/>
</dbReference>
<dbReference type="InterPro" id="IPR001841">
    <property type="entry name" value="Znf_RING"/>
</dbReference>
<feature type="region of interest" description="Disordered" evidence="5">
    <location>
        <begin position="164"/>
        <end position="193"/>
    </location>
</feature>
<organism evidence="7">
    <name type="scientific">Tabanus bromius</name>
    <name type="common">Band-eyed brown horse fly</name>
    <dbReference type="NCBI Taxonomy" id="304241"/>
    <lineage>
        <taxon>Eukaryota</taxon>
        <taxon>Metazoa</taxon>
        <taxon>Ecdysozoa</taxon>
        <taxon>Arthropoda</taxon>
        <taxon>Hexapoda</taxon>
        <taxon>Insecta</taxon>
        <taxon>Pterygota</taxon>
        <taxon>Neoptera</taxon>
        <taxon>Endopterygota</taxon>
        <taxon>Diptera</taxon>
        <taxon>Brachycera</taxon>
        <taxon>Tabanomorpha</taxon>
        <taxon>Tabanoidea</taxon>
        <taxon>Tabanidae</taxon>
        <taxon>Tabanus</taxon>
    </lineage>
</organism>
<dbReference type="SUPFAM" id="SSF57850">
    <property type="entry name" value="RING/U-box"/>
    <property type="match status" value="1"/>
</dbReference>
<feature type="non-terminal residue" evidence="7">
    <location>
        <position position="1"/>
    </location>
</feature>
<feature type="compositionally biased region" description="Basic and acidic residues" evidence="5">
    <location>
        <begin position="183"/>
        <end position="193"/>
    </location>
</feature>
<reference evidence="7" key="1">
    <citation type="journal article" date="2015" name="Insect Biochem. Mol. Biol.">
        <title>An insight into the sialome of the horse fly, Tabanus bromius.</title>
        <authorList>
            <person name="Ribeiro J.M."/>
            <person name="Kazimirova M."/>
            <person name="Takac P."/>
            <person name="Andersen J.F."/>
            <person name="Francischetti I.M."/>
        </authorList>
    </citation>
    <scope>NUCLEOTIDE SEQUENCE</scope>
</reference>
<dbReference type="GO" id="GO:0008270">
    <property type="term" value="F:zinc ion binding"/>
    <property type="evidence" value="ECO:0007669"/>
    <property type="project" value="UniProtKB-KW"/>
</dbReference>
<dbReference type="Pfam" id="PF13920">
    <property type="entry name" value="zf-C3HC4_3"/>
    <property type="match status" value="1"/>
</dbReference>
<dbReference type="PROSITE" id="PS50089">
    <property type="entry name" value="ZF_RING_2"/>
    <property type="match status" value="1"/>
</dbReference>
<feature type="compositionally biased region" description="Polar residues" evidence="5">
    <location>
        <begin position="267"/>
        <end position="322"/>
    </location>
</feature>
<dbReference type="AlphaFoldDB" id="A0A0K8TS06"/>
<evidence type="ECO:0000256" key="4">
    <source>
        <dbReference type="PROSITE-ProRule" id="PRU00175"/>
    </source>
</evidence>
<dbReference type="PANTHER" id="PTHR46858:SF5">
    <property type="entry name" value="E3 UBIQUITIN-PROTEIN LIGASE APD1-RELATED"/>
    <property type="match status" value="1"/>
</dbReference>
<feature type="domain" description="RING-type" evidence="6">
    <location>
        <begin position="510"/>
        <end position="551"/>
    </location>
</feature>
<evidence type="ECO:0000313" key="7">
    <source>
        <dbReference type="EMBL" id="JAI17129.1"/>
    </source>
</evidence>
<dbReference type="EMBL" id="GDAI01000474">
    <property type="protein sequence ID" value="JAI17129.1"/>
    <property type="molecule type" value="mRNA"/>
</dbReference>
<dbReference type="Gene3D" id="3.30.40.10">
    <property type="entry name" value="Zinc/RING finger domain, C3HC4 (zinc finger)"/>
    <property type="match status" value="1"/>
</dbReference>
<dbReference type="CDD" id="cd16646">
    <property type="entry name" value="mRING-HC-C2H2C4_MDM2-like"/>
    <property type="match status" value="1"/>
</dbReference>
<dbReference type="InterPro" id="IPR036443">
    <property type="entry name" value="Znf_RanBP2_sf"/>
</dbReference>
<dbReference type="PANTHER" id="PTHR46858">
    <property type="entry name" value="OS05G0521000 PROTEIN"/>
    <property type="match status" value="1"/>
</dbReference>
<dbReference type="Gene3D" id="2.30.30.380">
    <property type="entry name" value="Zn-finger domain of Sec23/24"/>
    <property type="match status" value="1"/>
</dbReference>
<dbReference type="GO" id="GO:0016567">
    <property type="term" value="P:protein ubiquitination"/>
    <property type="evidence" value="ECO:0007669"/>
    <property type="project" value="TreeGrafter"/>
</dbReference>
<evidence type="ECO:0000259" key="6">
    <source>
        <dbReference type="PROSITE" id="PS50089"/>
    </source>
</evidence>
<keyword evidence="1" id="KW-0479">Metal-binding</keyword>
<feature type="region of interest" description="Disordered" evidence="5">
    <location>
        <begin position="216"/>
        <end position="344"/>
    </location>
</feature>
<evidence type="ECO:0000256" key="1">
    <source>
        <dbReference type="ARBA" id="ARBA00022723"/>
    </source>
</evidence>
<feature type="region of interest" description="Disordered" evidence="5">
    <location>
        <begin position="365"/>
        <end position="385"/>
    </location>
</feature>
<dbReference type="GO" id="GO:0061630">
    <property type="term" value="F:ubiquitin protein ligase activity"/>
    <property type="evidence" value="ECO:0007669"/>
    <property type="project" value="TreeGrafter"/>
</dbReference>
<feature type="compositionally biased region" description="Low complexity" evidence="5">
    <location>
        <begin position="244"/>
        <end position="255"/>
    </location>
</feature>
<keyword evidence="3" id="KW-0862">Zinc</keyword>
<sequence>YFILEKESPPRIYESDVSTYSSYHCKETDICRDSSDTESMSSFSTEARMLQVEYEVASESQHPFTSNVSSSGTEDIFLTLAEGSLSVSGTSSCSSDFADTEYSDSGSYDSELSAADYWHCVKCKNKQNNPKFRFCEKCFQMRKNHVPPRPRLRKPRTLIKSKSIITAPRKRSSISPSSDVEEPPLKRSASDLTEYSKEDRITNWLGQCSTVKETKQAWPTSSKFSGKTATPLRRGSPFTKRKINSINNSSSRLNSAAETSTDESSDVDYTNELSIGNQHTSSPSTSTSNLRKDNVSTNNSSSANKNMKTSEVSSNNCRLSNSGRKRKLSSDSTQNVEHSKHMKMRDMANKDSIKKVVFSENSDCENSALPIQKDSGISSGTSSQEPIENYPYETVSSQEIFSDIDLKTLNMPKSAAKLKAHSSDLTPISESITLNSNNLIRSASSCSADFATRGSNVSESVQLDNKERTLEKSSDAQSMKLNTEAIIGLGPDFIRRKNGDSTEISNYGNCMMCLSEPKNGVFVHNRCLHLCCCYKCAVKIFNKRKRCPICNCAVKNVMKLFVY</sequence>
<protein>
    <submittedName>
        <fullName evidence="7">Putative e3 ubiquitin-protein ligase mdm2</fullName>
    </submittedName>
</protein>
<name>A0A0K8TS06_TABBR</name>